<dbReference type="PANTHER" id="PTHR46383">
    <property type="entry name" value="ASPARTATE AMINOTRANSFERASE"/>
    <property type="match status" value="1"/>
</dbReference>
<dbReference type="InterPro" id="IPR004839">
    <property type="entry name" value="Aminotransferase_I/II_large"/>
</dbReference>
<dbReference type="EMBL" id="LYOR01000006">
    <property type="protein sequence ID" value="OFV65808.1"/>
    <property type="molecule type" value="Genomic_DNA"/>
</dbReference>
<comment type="similarity">
    <text evidence="2">Belongs to the class-I pyridoxal-phosphate-dependent aminotransferase family.</text>
</comment>
<dbReference type="Pfam" id="PF00155">
    <property type="entry name" value="Aminotran_1_2"/>
    <property type="match status" value="1"/>
</dbReference>
<dbReference type="InterPro" id="IPR015424">
    <property type="entry name" value="PyrdxlP-dep_Trfase"/>
</dbReference>
<organism evidence="8 9">
    <name type="scientific">Candidatus Syntropharchaeum butanivorans</name>
    <dbReference type="NCBI Taxonomy" id="1839936"/>
    <lineage>
        <taxon>Archaea</taxon>
        <taxon>Methanobacteriati</taxon>
        <taxon>Methanobacteriota</taxon>
        <taxon>Stenosarchaea group</taxon>
        <taxon>Methanomicrobia</taxon>
        <taxon>Methanosarcinales</taxon>
        <taxon>ANME-2 cluster</taxon>
        <taxon>Candidatus Syntropharchaeum</taxon>
    </lineage>
</organism>
<sequence length="368" mass="40248">MVKFADRLQKIDLSGIRRLFEAAGSDAINLGLGQPDFDTPPHIKEAAKRAIDAGFTGYTPGKGIPELREAIRERFLEKNGFEIGVEDIIVTSGASEALHIALEAIVNPGDGVLIPDPGFVSYFSLTRIAGGIPKSLRLDENFRLDPDLLLEAIGPGDRVLILNSPSNPTGRVQTRDDIRAYTEIAEDYGLVIISDEVYEEFIYDGEHVSPASLTDDVITINAVSKTYAMTGWRLGYVGAPSEYIEQMLKVHQYIQACASSVSQFAALEALTGPQECVRSMCDEFRARRDLLVEGLNALGFSFPIPDGAFYLFLRVADEEGFVTKLLQNGVVTTPGSSFGENGRGHVRISYAASRSDIKRALEIIERVI</sequence>
<keyword evidence="6" id="KW-0663">Pyridoxal phosphate</keyword>
<evidence type="ECO:0000313" key="8">
    <source>
        <dbReference type="EMBL" id="OFV65808.1"/>
    </source>
</evidence>
<dbReference type="CDD" id="cd00609">
    <property type="entry name" value="AAT_like"/>
    <property type="match status" value="1"/>
</dbReference>
<keyword evidence="9" id="KW-1185">Reference proteome</keyword>
<evidence type="ECO:0000256" key="4">
    <source>
        <dbReference type="ARBA" id="ARBA00022576"/>
    </source>
</evidence>
<name>A0A1F2P3R6_9EURY</name>
<accession>A0A1F2P3R6</accession>
<evidence type="ECO:0000256" key="1">
    <source>
        <dbReference type="ARBA" id="ARBA00001933"/>
    </source>
</evidence>
<dbReference type="InterPro" id="IPR015421">
    <property type="entry name" value="PyrdxlP-dep_Trfase_major"/>
</dbReference>
<evidence type="ECO:0000256" key="2">
    <source>
        <dbReference type="ARBA" id="ARBA00007441"/>
    </source>
</evidence>
<dbReference type="PATRIC" id="fig|1839936.3.peg.1232"/>
<evidence type="ECO:0000313" key="9">
    <source>
        <dbReference type="Proteomes" id="UP000185779"/>
    </source>
</evidence>
<keyword evidence="5" id="KW-0808">Transferase</keyword>
<evidence type="ECO:0000256" key="5">
    <source>
        <dbReference type="ARBA" id="ARBA00022679"/>
    </source>
</evidence>
<dbReference type="GO" id="GO:0030170">
    <property type="term" value="F:pyridoxal phosphate binding"/>
    <property type="evidence" value="ECO:0007669"/>
    <property type="project" value="InterPro"/>
</dbReference>
<reference evidence="8" key="1">
    <citation type="submission" date="2016-05" db="EMBL/GenBank/DDBJ databases">
        <title>Microbial consortia oxidize butane by reversing methanogenesis.</title>
        <authorList>
            <person name="Laso-Perez R."/>
            <person name="Richter M."/>
            <person name="Wegener G."/>
            <person name="Musat F."/>
        </authorList>
    </citation>
    <scope>NUCLEOTIDE SEQUENCE [LARGE SCALE GENOMIC DNA]</scope>
    <source>
        <strain evidence="8">BOX1</strain>
    </source>
</reference>
<dbReference type="GO" id="GO:0008483">
    <property type="term" value="F:transaminase activity"/>
    <property type="evidence" value="ECO:0007669"/>
    <property type="project" value="UniProtKB-KW"/>
</dbReference>
<proteinExistence type="inferred from homology"/>
<dbReference type="PANTHER" id="PTHR46383:SF3">
    <property type="entry name" value="ASPARTATE AMINOTRANSFERASE-RELATED"/>
    <property type="match status" value="1"/>
</dbReference>
<comment type="cofactor">
    <cofactor evidence="1">
        <name>pyridoxal 5'-phosphate</name>
        <dbReference type="ChEBI" id="CHEBI:597326"/>
    </cofactor>
</comment>
<evidence type="ECO:0000259" key="7">
    <source>
        <dbReference type="Pfam" id="PF00155"/>
    </source>
</evidence>
<gene>
    <name evidence="8" type="ORF">SBU_001217</name>
</gene>
<dbReference type="STRING" id="1839936.SBU_001217"/>
<dbReference type="Proteomes" id="UP000185779">
    <property type="component" value="Unassembled WGS sequence"/>
</dbReference>
<dbReference type="InterPro" id="IPR050596">
    <property type="entry name" value="AspAT/PAT-like"/>
</dbReference>
<comment type="caution">
    <text evidence="8">The sequence shown here is derived from an EMBL/GenBank/DDBJ whole genome shotgun (WGS) entry which is preliminary data.</text>
</comment>
<dbReference type="AlphaFoldDB" id="A0A1F2P3R6"/>
<evidence type="ECO:0000256" key="6">
    <source>
        <dbReference type="ARBA" id="ARBA00022898"/>
    </source>
</evidence>
<comment type="subunit">
    <text evidence="3">Homodimer.</text>
</comment>
<dbReference type="FunFam" id="3.40.640.10:FF:000033">
    <property type="entry name" value="Aspartate aminotransferase"/>
    <property type="match status" value="1"/>
</dbReference>
<keyword evidence="4 8" id="KW-0032">Aminotransferase</keyword>
<dbReference type="SUPFAM" id="SSF53383">
    <property type="entry name" value="PLP-dependent transferases"/>
    <property type="match status" value="1"/>
</dbReference>
<dbReference type="Gene3D" id="3.40.640.10">
    <property type="entry name" value="Type I PLP-dependent aspartate aminotransferase-like (Major domain)"/>
    <property type="match status" value="1"/>
</dbReference>
<feature type="domain" description="Aminotransferase class I/classII large" evidence="7">
    <location>
        <begin position="26"/>
        <end position="364"/>
    </location>
</feature>
<protein>
    <submittedName>
        <fullName evidence="8">Class I and II aminotransferase</fullName>
    </submittedName>
</protein>
<dbReference type="GO" id="GO:0006520">
    <property type="term" value="P:amino acid metabolic process"/>
    <property type="evidence" value="ECO:0007669"/>
    <property type="project" value="InterPro"/>
</dbReference>
<evidence type="ECO:0000256" key="3">
    <source>
        <dbReference type="ARBA" id="ARBA00011738"/>
    </source>
</evidence>